<dbReference type="Proteomes" id="UP000569951">
    <property type="component" value="Unassembled WGS sequence"/>
</dbReference>
<evidence type="ECO:0000256" key="4">
    <source>
        <dbReference type="ARBA" id="ARBA00023157"/>
    </source>
</evidence>
<gene>
    <name evidence="8" type="ORF">HNR42_000590</name>
</gene>
<keyword evidence="3" id="KW-0560">Oxidoreductase</keyword>
<evidence type="ECO:0000256" key="2">
    <source>
        <dbReference type="ARBA" id="ARBA00022729"/>
    </source>
</evidence>
<comment type="caution">
    <text evidence="8">The sequence shown here is derived from an EMBL/GenBank/DDBJ whole genome shotgun (WGS) entry which is preliminary data.</text>
</comment>
<keyword evidence="2 6" id="KW-0732">Signal</keyword>
<evidence type="ECO:0000256" key="1">
    <source>
        <dbReference type="ARBA" id="ARBA00005791"/>
    </source>
</evidence>
<dbReference type="EMBL" id="JACHHG010000002">
    <property type="protein sequence ID" value="MBB6097176.1"/>
    <property type="molecule type" value="Genomic_DNA"/>
</dbReference>
<dbReference type="InterPro" id="IPR013766">
    <property type="entry name" value="Thioredoxin_domain"/>
</dbReference>
<feature type="domain" description="Thioredoxin" evidence="7">
    <location>
        <begin position="107"/>
        <end position="302"/>
    </location>
</feature>
<reference evidence="8 9" key="1">
    <citation type="submission" date="2020-08" db="EMBL/GenBank/DDBJ databases">
        <title>Genomic Encyclopedia of Type Strains, Phase IV (KMG-IV): sequencing the most valuable type-strain genomes for metagenomic binning, comparative biology and taxonomic classification.</title>
        <authorList>
            <person name="Goeker M."/>
        </authorList>
    </citation>
    <scope>NUCLEOTIDE SEQUENCE [LARGE SCALE GENOMIC DNA]</scope>
    <source>
        <strain evidence="8 9">DSM 21458</strain>
    </source>
</reference>
<dbReference type="InterPro" id="IPR036249">
    <property type="entry name" value="Thioredoxin-like_sf"/>
</dbReference>
<evidence type="ECO:0000259" key="7">
    <source>
        <dbReference type="PROSITE" id="PS51352"/>
    </source>
</evidence>
<name>A0A841HW84_9DEIO</name>
<keyword evidence="9" id="KW-1185">Reference proteome</keyword>
<protein>
    <recommendedName>
        <fullName evidence="7">Thioredoxin domain-containing protein</fullName>
    </recommendedName>
</protein>
<evidence type="ECO:0000256" key="5">
    <source>
        <dbReference type="ARBA" id="ARBA00023284"/>
    </source>
</evidence>
<dbReference type="RefSeq" id="WP_183984350.1">
    <property type="nucleotide sequence ID" value="NZ_JACHHG010000002.1"/>
</dbReference>
<dbReference type="InterPro" id="IPR012336">
    <property type="entry name" value="Thioredoxin-like_fold"/>
</dbReference>
<evidence type="ECO:0000313" key="8">
    <source>
        <dbReference type="EMBL" id="MBB6097176.1"/>
    </source>
</evidence>
<keyword evidence="5" id="KW-0676">Redox-active center</keyword>
<dbReference type="SUPFAM" id="SSF52833">
    <property type="entry name" value="Thioredoxin-like"/>
    <property type="match status" value="1"/>
</dbReference>
<dbReference type="AlphaFoldDB" id="A0A841HW84"/>
<sequence length="304" mass="33982">MALILLALLGLSAASAQLTYPPEELANVLGGKLKGNTLRFHSSLFGSAVLNLEVRGGLVTRVTYAGKPDDINAAARGIAYASGYFDTVNDLVKWMSLNRQVLHGRGPQQVDFADDVNLTVDWGDRLRFALEMRKYTFDDAYDRHVLGRSGPIIREFSDFECPYCAQLYREVMPTIKRAVQQGQARFSYLQVPLTRIHPQAMPLALGSECAAQQGKFYPFHDLAFETDARVAPIELARRLKLDAPKFTKCLKDPAVRKRVDADNALAERVGVRGTPTTFVGPYRVYDPHNPEAYLHLIRFIHATK</sequence>
<proteinExistence type="inferred from homology"/>
<dbReference type="PANTHER" id="PTHR13887">
    <property type="entry name" value="GLUTATHIONE S-TRANSFERASE KAPPA"/>
    <property type="match status" value="1"/>
</dbReference>
<keyword evidence="4" id="KW-1015">Disulfide bond</keyword>
<comment type="similarity">
    <text evidence="1">Belongs to the thioredoxin family. DsbA subfamily.</text>
</comment>
<dbReference type="PANTHER" id="PTHR13887:SF14">
    <property type="entry name" value="DISULFIDE BOND FORMATION PROTEIN D"/>
    <property type="match status" value="1"/>
</dbReference>
<feature type="signal peptide" evidence="6">
    <location>
        <begin position="1"/>
        <end position="16"/>
    </location>
</feature>
<evidence type="ECO:0000256" key="3">
    <source>
        <dbReference type="ARBA" id="ARBA00023002"/>
    </source>
</evidence>
<accession>A0A841HW84</accession>
<dbReference type="Gene3D" id="3.40.30.10">
    <property type="entry name" value="Glutaredoxin"/>
    <property type="match status" value="1"/>
</dbReference>
<feature type="chain" id="PRO_5032282391" description="Thioredoxin domain-containing protein" evidence="6">
    <location>
        <begin position="17"/>
        <end position="304"/>
    </location>
</feature>
<evidence type="ECO:0000313" key="9">
    <source>
        <dbReference type="Proteomes" id="UP000569951"/>
    </source>
</evidence>
<dbReference type="GO" id="GO:0016491">
    <property type="term" value="F:oxidoreductase activity"/>
    <property type="evidence" value="ECO:0007669"/>
    <property type="project" value="UniProtKB-KW"/>
</dbReference>
<dbReference type="Pfam" id="PF13462">
    <property type="entry name" value="Thioredoxin_4"/>
    <property type="match status" value="1"/>
</dbReference>
<organism evidence="8 9">
    <name type="scientific">Deinobacterium chartae</name>
    <dbReference type="NCBI Taxonomy" id="521158"/>
    <lineage>
        <taxon>Bacteria</taxon>
        <taxon>Thermotogati</taxon>
        <taxon>Deinococcota</taxon>
        <taxon>Deinococci</taxon>
        <taxon>Deinococcales</taxon>
        <taxon>Deinococcaceae</taxon>
        <taxon>Deinobacterium</taxon>
    </lineage>
</organism>
<evidence type="ECO:0000256" key="6">
    <source>
        <dbReference type="SAM" id="SignalP"/>
    </source>
</evidence>
<dbReference type="PROSITE" id="PS51352">
    <property type="entry name" value="THIOREDOXIN_2"/>
    <property type="match status" value="1"/>
</dbReference>